<evidence type="ECO:0000313" key="5">
    <source>
        <dbReference type="EMBL" id="SSX20191.1"/>
    </source>
</evidence>
<evidence type="ECO:0000256" key="1">
    <source>
        <dbReference type="ARBA" id="ARBA00022737"/>
    </source>
</evidence>
<dbReference type="EMBL" id="UFQT01000111">
    <property type="protein sequence ID" value="SSX20191.1"/>
    <property type="molecule type" value="Genomic_DNA"/>
</dbReference>
<evidence type="ECO:0000259" key="4">
    <source>
        <dbReference type="PROSITE" id="PS51549"/>
    </source>
</evidence>
<reference evidence="5" key="1">
    <citation type="submission" date="2018-07" db="EMBL/GenBank/DDBJ databases">
        <authorList>
            <person name="Quirk P.G."/>
            <person name="Krulwich T.A."/>
        </authorList>
    </citation>
    <scope>NUCLEOTIDE SEQUENCE</scope>
</reference>
<evidence type="ECO:0000256" key="2">
    <source>
        <dbReference type="SAM" id="Phobius"/>
    </source>
</evidence>
<evidence type="ECO:0000259" key="3">
    <source>
        <dbReference type="PROSITE" id="PS50836"/>
    </source>
</evidence>
<dbReference type="CDD" id="cd09631">
    <property type="entry name" value="DOMON_DOH"/>
    <property type="match status" value="1"/>
</dbReference>
<dbReference type="PANTHER" id="PTHR24036">
    <property type="entry name" value="SKELETOR-RELATED"/>
    <property type="match status" value="1"/>
</dbReference>
<dbReference type="InterPro" id="IPR045266">
    <property type="entry name" value="DOH_DOMON"/>
</dbReference>
<feature type="transmembrane region" description="Helical" evidence="2">
    <location>
        <begin position="27"/>
        <end position="46"/>
    </location>
</feature>
<dbReference type="InterPro" id="IPR019545">
    <property type="entry name" value="DM13_domain"/>
</dbReference>
<feature type="domain" description="DOMON" evidence="3">
    <location>
        <begin position="312"/>
        <end position="446"/>
    </location>
</feature>
<dbReference type="InterPro" id="IPR005018">
    <property type="entry name" value="DOMON_domain"/>
</dbReference>
<dbReference type="OMA" id="SFTHANM"/>
<dbReference type="PROSITE" id="PS51549">
    <property type="entry name" value="DM13"/>
    <property type="match status" value="2"/>
</dbReference>
<name>A0A336LTC4_CULSO</name>
<feature type="domain" description="DM13" evidence="4">
    <location>
        <begin position="178"/>
        <end position="285"/>
    </location>
</feature>
<dbReference type="SMART" id="SM00686">
    <property type="entry name" value="DM13"/>
    <property type="match status" value="2"/>
</dbReference>
<accession>A0A336LTC4</accession>
<dbReference type="AlphaFoldDB" id="A0A336LTC4"/>
<dbReference type="PANTHER" id="PTHR24036:SF16">
    <property type="entry name" value="KNICKKOPF"/>
    <property type="match status" value="1"/>
</dbReference>
<dbReference type="PROSITE" id="PS50836">
    <property type="entry name" value="DOMON"/>
    <property type="match status" value="1"/>
</dbReference>
<protein>
    <submittedName>
        <fullName evidence="5">CSON000738 protein</fullName>
    </submittedName>
</protein>
<proteinExistence type="predicted"/>
<keyword evidence="1" id="KW-0677">Repeat</keyword>
<dbReference type="Pfam" id="PF03351">
    <property type="entry name" value="DOMON"/>
    <property type="match status" value="1"/>
</dbReference>
<feature type="domain" description="DM13" evidence="4">
    <location>
        <begin position="59"/>
        <end position="166"/>
    </location>
</feature>
<keyword evidence="2" id="KW-0472">Membrane</keyword>
<gene>
    <name evidence="5" type="primary">CSON000738</name>
</gene>
<dbReference type="InterPro" id="IPR052126">
    <property type="entry name" value="Spindle_Org/Thrombomodulin"/>
</dbReference>
<dbReference type="Pfam" id="PF10517">
    <property type="entry name" value="DM13"/>
    <property type="match status" value="2"/>
</dbReference>
<keyword evidence="2" id="KW-0812">Transmembrane</keyword>
<sequence>MHKPRKIWRFNIKLCLKDFHNSKSNSLLVVSFYLLVIVLAHFQIVVCQSDDDEDSIYRGKSLGTFNTYHHQVSGEVYAVDEYTLLFVNFNYDGNGADTYFWAGASNRPGPQGFIVPDKYGKTNILERYFNDEFTLRLPDNKKLVEIQWFAVYDINTQNTFGDVFIPDDFEPPVPQQIGSLTRITDAGGEVSSGSIEIINSQTLVIPNFNYNGRALRGHFWAGQGAAPNAKGFKVPDELGYLDPIRPYQNQTIRLELPGDKTIFNINWFSIYDLHTNEVMGSIFMPDLLNVPPSLTKILPLLDNLPNCRQLHKYYRVSWEVFGPQITFQLTGQVDENDYMAFGISGSQDKSQMMGADIAVTYIVGGNQGFAIDYNITSLAPCVQVLGQNKGVCKDDAVGGMDNLQMLLFSRERGVNTINFRRNLISSDDGDKPYVLTRPMYMVWALGRLDSNREPAFHDYYPKRDVVIDFNPREKYNDCFAFKSAPNENMKREVWDQPHIFDRSVRSFLATLGPPGGKKGYSGLTNHVGNGIAWYINGLLIPELWLRRGLTYVFKVRGGNNPHSAEFYHPLVITDEPRGGFDRLSDAKQSEIRVLAGVEFTRRGRPKPTAAGPLCMSMHAEGQDRRLDDNFISFKKFNRTLVSDCAPGEPAYLEITPNSSWPDIVYYNSFTQANMGWKIHIVDSYQATRVPSKASRSSTSLFLTILFMYFIC</sequence>
<organism evidence="5">
    <name type="scientific">Culicoides sonorensis</name>
    <name type="common">Biting midge</name>
    <dbReference type="NCBI Taxonomy" id="179676"/>
    <lineage>
        <taxon>Eukaryota</taxon>
        <taxon>Metazoa</taxon>
        <taxon>Ecdysozoa</taxon>
        <taxon>Arthropoda</taxon>
        <taxon>Hexapoda</taxon>
        <taxon>Insecta</taxon>
        <taxon>Pterygota</taxon>
        <taxon>Neoptera</taxon>
        <taxon>Endopterygota</taxon>
        <taxon>Diptera</taxon>
        <taxon>Nematocera</taxon>
        <taxon>Chironomoidea</taxon>
        <taxon>Ceratopogonidae</taxon>
        <taxon>Ceratopogoninae</taxon>
        <taxon>Culicoides</taxon>
        <taxon>Monoculicoides</taxon>
    </lineage>
</organism>
<dbReference type="VEuPathDB" id="VectorBase:CSON000738"/>
<keyword evidence="2" id="KW-1133">Transmembrane helix</keyword>
<dbReference type="SMART" id="SM00664">
    <property type="entry name" value="DoH"/>
    <property type="match status" value="1"/>
</dbReference>